<accession>A0ABY4AVX6</accession>
<dbReference type="GO" id="GO:0008483">
    <property type="term" value="F:transaminase activity"/>
    <property type="evidence" value="ECO:0007669"/>
    <property type="project" value="UniProtKB-KW"/>
</dbReference>
<sequence length="432" mass="45010">MVITDWPESRARFARARTSLVGGVSSGLRAQMRPLPLSFDSADGARMTDADGNRYLDYMLAWGPLFLGHGHPAVVAAVGEQLHRAQAFGAGHRLEYETAELLLEITPGAERVLWSNTGSEAVQVALRLARAATGRQRFVKFAGHYHGWQDNVLINYRGADALDDSRPVPTSAGQSAAAMSDARIARWNDLGSLERLLADPANDVGAVILEPVLANSGLIEPAPGFLQSVRELCDRYGQVLIFDEVITGARLALGGAREFYGVIPDLSTMAKGIASGFSLAAVVGRRDILGLALGGVVHAGTYNGSPIALAAAHATLATLRETRPHAHASALAATLATGLASAFARAGLPATAHAVGPIAQLVLGPERPVGVEDYLASDFAAYDDVLEAMAARGSLGLPGGRWYVSAAHTADDIAETVAAAESAAAALAGARS</sequence>
<evidence type="ECO:0000313" key="5">
    <source>
        <dbReference type="Proteomes" id="UP000831304"/>
    </source>
</evidence>
<keyword evidence="5" id="KW-1185">Reference proteome</keyword>
<proteinExistence type="inferred from homology"/>
<reference evidence="4 5" key="1">
    <citation type="submission" date="2022-03" db="EMBL/GenBank/DDBJ databases">
        <title>Agromyces sp. isolated from the gut of P. brevitarsis seulensis larvae.</title>
        <authorList>
            <person name="Won M."/>
            <person name="Kwon S.-W."/>
        </authorList>
    </citation>
    <scope>NUCLEOTIDE SEQUENCE [LARGE SCALE GENOMIC DNA]</scope>
    <source>
        <strain evidence="4 5">KACC 16215</strain>
    </source>
</reference>
<keyword evidence="4" id="KW-0808">Transferase</keyword>
<dbReference type="SUPFAM" id="SSF53383">
    <property type="entry name" value="PLP-dependent transferases"/>
    <property type="match status" value="1"/>
</dbReference>
<dbReference type="InterPro" id="IPR015421">
    <property type="entry name" value="PyrdxlP-dep_Trfase_major"/>
</dbReference>
<comment type="cofactor">
    <cofactor evidence="1">
        <name>pyridoxal 5'-phosphate</name>
        <dbReference type="ChEBI" id="CHEBI:597326"/>
    </cofactor>
</comment>
<dbReference type="PROSITE" id="PS00600">
    <property type="entry name" value="AA_TRANSFER_CLASS_3"/>
    <property type="match status" value="1"/>
</dbReference>
<keyword evidence="4" id="KW-0032">Aminotransferase</keyword>
<dbReference type="InterPro" id="IPR049704">
    <property type="entry name" value="Aminotrans_3_PPA_site"/>
</dbReference>
<dbReference type="EMBL" id="CP094533">
    <property type="protein sequence ID" value="UOE27170.1"/>
    <property type="molecule type" value="Genomic_DNA"/>
</dbReference>
<evidence type="ECO:0000313" key="4">
    <source>
        <dbReference type="EMBL" id="UOE27170.1"/>
    </source>
</evidence>
<dbReference type="Pfam" id="PF00202">
    <property type="entry name" value="Aminotran_3"/>
    <property type="match status" value="1"/>
</dbReference>
<evidence type="ECO:0000256" key="1">
    <source>
        <dbReference type="ARBA" id="ARBA00001933"/>
    </source>
</evidence>
<dbReference type="InterPro" id="IPR015424">
    <property type="entry name" value="PyrdxlP-dep_Trfase"/>
</dbReference>
<dbReference type="Gene3D" id="3.90.1150.10">
    <property type="entry name" value="Aspartate Aminotransferase, domain 1"/>
    <property type="match status" value="1"/>
</dbReference>
<dbReference type="RefSeq" id="WP_243570016.1">
    <property type="nucleotide sequence ID" value="NZ_BAAARD010000002.1"/>
</dbReference>
<name>A0ABY4AVX6_9MICO</name>
<keyword evidence="2 3" id="KW-0663">Pyridoxal phosphate</keyword>
<protein>
    <submittedName>
        <fullName evidence="4">Aminotransferase class III-fold pyridoxal phosphate-dependent enzyme</fullName>
    </submittedName>
</protein>
<dbReference type="PANTHER" id="PTHR43713">
    <property type="entry name" value="GLUTAMATE-1-SEMIALDEHYDE 2,1-AMINOMUTASE"/>
    <property type="match status" value="1"/>
</dbReference>
<evidence type="ECO:0000256" key="3">
    <source>
        <dbReference type="RuleBase" id="RU003560"/>
    </source>
</evidence>
<gene>
    <name evidence="4" type="ORF">MTP13_05135</name>
</gene>
<dbReference type="Gene3D" id="3.40.640.10">
    <property type="entry name" value="Type I PLP-dependent aspartate aminotransferase-like (Major domain)"/>
    <property type="match status" value="1"/>
</dbReference>
<evidence type="ECO:0000256" key="2">
    <source>
        <dbReference type="ARBA" id="ARBA00022898"/>
    </source>
</evidence>
<dbReference type="PANTHER" id="PTHR43713:SF3">
    <property type="entry name" value="GLUTAMATE-1-SEMIALDEHYDE 2,1-AMINOMUTASE 1, CHLOROPLASTIC-RELATED"/>
    <property type="match status" value="1"/>
</dbReference>
<comment type="similarity">
    <text evidence="3">Belongs to the class-III pyridoxal-phosphate-dependent aminotransferase family.</text>
</comment>
<dbReference type="InterPro" id="IPR005814">
    <property type="entry name" value="Aminotrans_3"/>
</dbReference>
<dbReference type="Proteomes" id="UP000831304">
    <property type="component" value="Chromosome"/>
</dbReference>
<dbReference type="InterPro" id="IPR015422">
    <property type="entry name" value="PyrdxlP-dep_Trfase_small"/>
</dbReference>
<organism evidence="4 5">
    <name type="scientific">Agromyces soli</name>
    <dbReference type="NCBI Taxonomy" id="659012"/>
    <lineage>
        <taxon>Bacteria</taxon>
        <taxon>Bacillati</taxon>
        <taxon>Actinomycetota</taxon>
        <taxon>Actinomycetes</taxon>
        <taxon>Micrococcales</taxon>
        <taxon>Microbacteriaceae</taxon>
        <taxon>Agromyces</taxon>
    </lineage>
</organism>